<protein>
    <submittedName>
        <fullName evidence="2">Poly(3-hydroxyalkanoate) depolymerase</fullName>
    </submittedName>
</protein>
<reference evidence="2 3" key="1">
    <citation type="submission" date="2019-08" db="EMBL/GenBank/DDBJ databases">
        <title>Parahaliea maris sp. nov., isolated from the surface seawater.</title>
        <authorList>
            <person name="Liu Y."/>
        </authorList>
    </citation>
    <scope>NUCLEOTIDE SEQUENCE [LARGE SCALE GENOMIC DNA]</scope>
    <source>
        <strain evidence="2 3">HSLHS9</strain>
    </source>
</reference>
<dbReference type="GO" id="GO:0016020">
    <property type="term" value="C:membrane"/>
    <property type="evidence" value="ECO:0007669"/>
    <property type="project" value="TreeGrafter"/>
</dbReference>
<feature type="domain" description="AB hydrolase-1" evidence="1">
    <location>
        <begin position="24"/>
        <end position="247"/>
    </location>
</feature>
<dbReference type="PANTHER" id="PTHR43798">
    <property type="entry name" value="MONOACYLGLYCEROL LIPASE"/>
    <property type="match status" value="1"/>
</dbReference>
<dbReference type="GO" id="GO:0047372">
    <property type="term" value="F:monoacylglycerol lipase activity"/>
    <property type="evidence" value="ECO:0007669"/>
    <property type="project" value="TreeGrafter"/>
</dbReference>
<dbReference type="NCBIfam" id="TIGR02240">
    <property type="entry name" value="PHA_depoly_arom"/>
    <property type="match status" value="1"/>
</dbReference>
<dbReference type="InterPro" id="IPR011942">
    <property type="entry name" value="PHA_depoly_arom"/>
</dbReference>
<dbReference type="InterPro" id="IPR000073">
    <property type="entry name" value="AB_hydrolase_1"/>
</dbReference>
<dbReference type="EMBL" id="VRZA01000005">
    <property type="protein sequence ID" value="TXS92183.1"/>
    <property type="molecule type" value="Genomic_DNA"/>
</dbReference>
<evidence type="ECO:0000313" key="3">
    <source>
        <dbReference type="Proteomes" id="UP000321039"/>
    </source>
</evidence>
<sequence>MRYLQIEGVNVRTGIRPGAREGLALLIFNGIGAGLELLEPIITAMPNREIVTFDMPGSGSSTTPQRPWRMRNYARLAAQLLDRLGYEKVAVLGISWGGLLAQQFARQYSERCEKLILAATTPGHLMLPPRMEVIVRMSNPLRYFSPDYMVSIAPKIYGGSLRTNKLKAKAHASQMTPPSVRGYYYQLWALMGWSSLPWLHKLELPTLVLSGSDDPIAPLANGKLLARMIPNARLHVVACGHLFLLTRAQAVASDLEDFLDSK</sequence>
<name>A0A5C8ZUJ6_9GAMM</name>
<evidence type="ECO:0000259" key="1">
    <source>
        <dbReference type="Pfam" id="PF00561"/>
    </source>
</evidence>
<proteinExistence type="predicted"/>
<dbReference type="PRINTS" id="PR00111">
    <property type="entry name" value="ABHYDROLASE"/>
</dbReference>
<dbReference type="AlphaFoldDB" id="A0A5C8ZUJ6"/>
<gene>
    <name evidence="2" type="primary">phaZ</name>
    <name evidence="2" type="ORF">FV139_14000</name>
</gene>
<evidence type="ECO:0000313" key="2">
    <source>
        <dbReference type="EMBL" id="TXS92183.1"/>
    </source>
</evidence>
<dbReference type="PANTHER" id="PTHR43798:SF5">
    <property type="entry name" value="MONOACYLGLYCEROL LIPASE ABHD6"/>
    <property type="match status" value="1"/>
</dbReference>
<organism evidence="2 3">
    <name type="scientific">Parahaliea maris</name>
    <dbReference type="NCBI Taxonomy" id="2716870"/>
    <lineage>
        <taxon>Bacteria</taxon>
        <taxon>Pseudomonadati</taxon>
        <taxon>Pseudomonadota</taxon>
        <taxon>Gammaproteobacteria</taxon>
        <taxon>Cellvibrionales</taxon>
        <taxon>Halieaceae</taxon>
        <taxon>Parahaliea</taxon>
    </lineage>
</organism>
<dbReference type="Proteomes" id="UP000321039">
    <property type="component" value="Unassembled WGS sequence"/>
</dbReference>
<dbReference type="GO" id="GO:0046464">
    <property type="term" value="P:acylglycerol catabolic process"/>
    <property type="evidence" value="ECO:0007669"/>
    <property type="project" value="TreeGrafter"/>
</dbReference>
<accession>A0A5C8ZUJ6</accession>
<dbReference type="Pfam" id="PF00561">
    <property type="entry name" value="Abhydrolase_1"/>
    <property type="match status" value="1"/>
</dbReference>
<keyword evidence="3" id="KW-1185">Reference proteome</keyword>
<dbReference type="InterPro" id="IPR050266">
    <property type="entry name" value="AB_hydrolase_sf"/>
</dbReference>
<dbReference type="Gene3D" id="3.40.50.1820">
    <property type="entry name" value="alpha/beta hydrolase"/>
    <property type="match status" value="1"/>
</dbReference>
<dbReference type="InterPro" id="IPR029058">
    <property type="entry name" value="AB_hydrolase_fold"/>
</dbReference>
<comment type="caution">
    <text evidence="2">The sequence shown here is derived from an EMBL/GenBank/DDBJ whole genome shotgun (WGS) entry which is preliminary data.</text>
</comment>
<dbReference type="SUPFAM" id="SSF53474">
    <property type="entry name" value="alpha/beta-Hydrolases"/>
    <property type="match status" value="1"/>
</dbReference>